<evidence type="ECO:0000256" key="2">
    <source>
        <dbReference type="ARBA" id="ARBA00023136"/>
    </source>
</evidence>
<comment type="function">
    <text evidence="4">Part of the outer membrane protein assembly complex, which is involved in assembly and insertion of beta-barrel proteins into the outer membrane.</text>
</comment>
<dbReference type="RefSeq" id="WP_245956939.1">
    <property type="nucleotide sequence ID" value="NZ_QRDW01000001.1"/>
</dbReference>
<evidence type="ECO:0000256" key="1">
    <source>
        <dbReference type="ARBA" id="ARBA00022729"/>
    </source>
</evidence>
<keyword evidence="1 4" id="KW-0732">Signal</keyword>
<protein>
    <recommendedName>
        <fullName evidence="4">Outer membrane protein assembly factor BamB</fullName>
    </recommendedName>
</protein>
<dbReference type="SMART" id="SM00564">
    <property type="entry name" value="PQQ"/>
    <property type="match status" value="7"/>
</dbReference>
<dbReference type="PROSITE" id="PS51257">
    <property type="entry name" value="PROKAR_LIPOPROTEIN"/>
    <property type="match status" value="1"/>
</dbReference>
<dbReference type="InterPro" id="IPR018391">
    <property type="entry name" value="PQQ_b-propeller_rpt"/>
</dbReference>
<organism evidence="7 8">
    <name type="scientific">Aestuariispira insulae</name>
    <dbReference type="NCBI Taxonomy" id="1461337"/>
    <lineage>
        <taxon>Bacteria</taxon>
        <taxon>Pseudomonadati</taxon>
        <taxon>Pseudomonadota</taxon>
        <taxon>Alphaproteobacteria</taxon>
        <taxon>Rhodospirillales</taxon>
        <taxon>Kiloniellaceae</taxon>
        <taxon>Aestuariispira</taxon>
    </lineage>
</organism>
<keyword evidence="3 4" id="KW-0998">Cell outer membrane</keyword>
<dbReference type="SUPFAM" id="SSF50998">
    <property type="entry name" value="Quinoprotein alcohol dehydrogenase-like"/>
    <property type="match status" value="1"/>
</dbReference>
<dbReference type="HAMAP" id="MF_00923">
    <property type="entry name" value="OM_assembly_BamB"/>
    <property type="match status" value="1"/>
</dbReference>
<evidence type="ECO:0000313" key="8">
    <source>
        <dbReference type="Proteomes" id="UP000256845"/>
    </source>
</evidence>
<comment type="subunit">
    <text evidence="4">Part of the Bam complex.</text>
</comment>
<dbReference type="PANTHER" id="PTHR34512:SF30">
    <property type="entry name" value="OUTER MEMBRANE PROTEIN ASSEMBLY FACTOR BAMB"/>
    <property type="match status" value="1"/>
</dbReference>
<feature type="domain" description="Pyrrolo-quinoline quinone repeat" evidence="6">
    <location>
        <begin position="129"/>
        <end position="362"/>
    </location>
</feature>
<dbReference type="GO" id="GO:0009279">
    <property type="term" value="C:cell outer membrane"/>
    <property type="evidence" value="ECO:0007669"/>
    <property type="project" value="UniProtKB-SubCell"/>
</dbReference>
<evidence type="ECO:0000256" key="3">
    <source>
        <dbReference type="ARBA" id="ARBA00023237"/>
    </source>
</evidence>
<dbReference type="GO" id="GO:0043165">
    <property type="term" value="P:Gram-negative-bacterium-type cell outer membrane assembly"/>
    <property type="evidence" value="ECO:0007669"/>
    <property type="project" value="UniProtKB-UniRule"/>
</dbReference>
<sequence length="444" mass="47958">MRMSIRTLSRNALTLSLAGGILAGCSWFGEDEAPPLPGDRVSIILLESDLEPDPRLADLEVRLPKPYVNKDWPQYGGYSDHAMHHLQAGDALTEAWSVSIGDGGDDENRLLNAPVISNGRIFTVDIDYEVRAHDVETGRLLWSREIEIPDEDDDAFGGGLAVDGDRLFLSTGYARVIAMSTENGQEIWRKIASGPIRSAPAVSKDIVLVTAVDNQSTAYSASTGEKLWTHTGFAESAGLIGGSSPAIHNSMAYIPYSSGELFALRLTNGRVAWSGSLASLRRVDTLSSLADIRGGPVVDRGVVFAISHAGRMAAFDQKSGARVWDRRIGGINTPWVAGNFVFVLASDGHLAALTRRGGRVRWLSSLPIWEDPEDREDPINWVGPVLVGDRLLLGNSIGELWTFSPYDGSALGREDVGDAIRVPPVVADGKIFIQTDGGRLIAFK</sequence>
<comment type="subcellular location">
    <subcellularLocation>
        <location evidence="4">Cell outer membrane</location>
        <topology evidence="4">Lipid-anchor</topology>
    </subcellularLocation>
</comment>
<dbReference type="AlphaFoldDB" id="A0A3D9HVN3"/>
<feature type="chain" id="PRO_5017840930" description="Outer membrane protein assembly factor BamB" evidence="5">
    <location>
        <begin position="24"/>
        <end position="444"/>
    </location>
</feature>
<dbReference type="Gene3D" id="2.130.10.10">
    <property type="entry name" value="YVTN repeat-like/Quinoprotein amine dehydrogenase"/>
    <property type="match status" value="1"/>
</dbReference>
<comment type="similarity">
    <text evidence="4">Belongs to the BamB family.</text>
</comment>
<keyword evidence="8" id="KW-1185">Reference proteome</keyword>
<dbReference type="PANTHER" id="PTHR34512">
    <property type="entry name" value="CELL SURFACE PROTEIN"/>
    <property type="match status" value="1"/>
</dbReference>
<keyword evidence="4" id="KW-0564">Palmitate</keyword>
<evidence type="ECO:0000259" key="6">
    <source>
        <dbReference type="Pfam" id="PF13360"/>
    </source>
</evidence>
<proteinExistence type="inferred from homology"/>
<evidence type="ECO:0000256" key="5">
    <source>
        <dbReference type="SAM" id="SignalP"/>
    </source>
</evidence>
<keyword evidence="2 4" id="KW-0472">Membrane</keyword>
<dbReference type="InterPro" id="IPR017687">
    <property type="entry name" value="BamB"/>
</dbReference>
<dbReference type="EMBL" id="QRDW01000001">
    <property type="protein sequence ID" value="RED53574.1"/>
    <property type="molecule type" value="Genomic_DNA"/>
</dbReference>
<name>A0A3D9HVN3_9PROT</name>
<comment type="caution">
    <text evidence="7">The sequence shown here is derived from an EMBL/GenBank/DDBJ whole genome shotgun (WGS) entry which is preliminary data.</text>
</comment>
<dbReference type="InterPro" id="IPR002372">
    <property type="entry name" value="PQQ_rpt_dom"/>
</dbReference>
<gene>
    <name evidence="4" type="primary">bamB</name>
    <name evidence="7" type="ORF">DFP90_101365</name>
</gene>
<dbReference type="GO" id="GO:0051205">
    <property type="term" value="P:protein insertion into membrane"/>
    <property type="evidence" value="ECO:0007669"/>
    <property type="project" value="UniProtKB-UniRule"/>
</dbReference>
<dbReference type="Pfam" id="PF13360">
    <property type="entry name" value="PQQ_2"/>
    <property type="match status" value="1"/>
</dbReference>
<accession>A0A3D9HVN3</accession>
<feature type="signal peptide" evidence="5">
    <location>
        <begin position="1"/>
        <end position="23"/>
    </location>
</feature>
<evidence type="ECO:0000313" key="7">
    <source>
        <dbReference type="EMBL" id="RED53574.1"/>
    </source>
</evidence>
<reference evidence="7 8" key="1">
    <citation type="submission" date="2018-07" db="EMBL/GenBank/DDBJ databases">
        <title>Genomic Encyclopedia of Type Strains, Phase III (KMG-III): the genomes of soil and plant-associated and newly described type strains.</title>
        <authorList>
            <person name="Whitman W."/>
        </authorList>
    </citation>
    <scope>NUCLEOTIDE SEQUENCE [LARGE SCALE GENOMIC DNA]</scope>
    <source>
        <strain evidence="7 8">CECT 8488</strain>
    </source>
</reference>
<dbReference type="Proteomes" id="UP000256845">
    <property type="component" value="Unassembled WGS sequence"/>
</dbReference>
<evidence type="ECO:0000256" key="4">
    <source>
        <dbReference type="HAMAP-Rule" id="MF_00923"/>
    </source>
</evidence>
<dbReference type="InterPro" id="IPR015943">
    <property type="entry name" value="WD40/YVTN_repeat-like_dom_sf"/>
</dbReference>
<keyword evidence="4" id="KW-0449">Lipoprotein</keyword>
<dbReference type="InterPro" id="IPR011047">
    <property type="entry name" value="Quinoprotein_ADH-like_sf"/>
</dbReference>